<protein>
    <submittedName>
        <fullName evidence="6">Metal ABC transporter ATP-binding protein</fullName>
    </submittedName>
</protein>
<dbReference type="EMBL" id="JACSQB010000042">
    <property type="protein sequence ID" value="MBD8046587.1"/>
    <property type="molecule type" value="Genomic_DNA"/>
</dbReference>
<dbReference type="PROSITE" id="PS00211">
    <property type="entry name" value="ABC_TRANSPORTER_1"/>
    <property type="match status" value="1"/>
</dbReference>
<dbReference type="SMART" id="SM00382">
    <property type="entry name" value="AAA"/>
    <property type="match status" value="1"/>
</dbReference>
<dbReference type="PANTHER" id="PTHR42734:SF17">
    <property type="entry name" value="METAL TRANSPORT SYSTEM ATP-BINDING PROTEIN TM_0124-RELATED"/>
    <property type="match status" value="1"/>
</dbReference>
<reference evidence="6 7" key="1">
    <citation type="submission" date="2020-08" db="EMBL/GenBank/DDBJ databases">
        <title>A Genomic Blueprint of the Chicken Gut Microbiome.</title>
        <authorList>
            <person name="Gilroy R."/>
            <person name="Ravi A."/>
            <person name="Getino M."/>
            <person name="Pursley I."/>
            <person name="Horton D.L."/>
            <person name="Alikhan N.-F."/>
            <person name="Baker D."/>
            <person name="Gharbi K."/>
            <person name="Hall N."/>
            <person name="Watson M."/>
            <person name="Adriaenssens E.M."/>
            <person name="Foster-Nyarko E."/>
            <person name="Jarju S."/>
            <person name="Secka A."/>
            <person name="Antonio M."/>
            <person name="Oren A."/>
            <person name="Chaudhuri R."/>
            <person name="La Ragione R.M."/>
            <person name="Hildebrand F."/>
            <person name="Pallen M.J."/>
        </authorList>
    </citation>
    <scope>NUCLEOTIDE SEQUENCE [LARGE SCALE GENOMIC DNA]</scope>
    <source>
        <strain evidence="6 7">N37</strain>
    </source>
</reference>
<dbReference type="SUPFAM" id="SSF52540">
    <property type="entry name" value="P-loop containing nucleoside triphosphate hydrolases"/>
    <property type="match status" value="1"/>
</dbReference>
<dbReference type="PANTHER" id="PTHR42734">
    <property type="entry name" value="METAL TRANSPORT SYSTEM ATP-BINDING PROTEIN TM_0124-RELATED"/>
    <property type="match status" value="1"/>
</dbReference>
<dbReference type="InterPro" id="IPR027417">
    <property type="entry name" value="P-loop_NTPase"/>
</dbReference>
<evidence type="ECO:0000313" key="6">
    <source>
        <dbReference type="EMBL" id="MBD8046587.1"/>
    </source>
</evidence>
<dbReference type="PROSITE" id="PS50893">
    <property type="entry name" value="ABC_TRANSPORTER_2"/>
    <property type="match status" value="1"/>
</dbReference>
<proteinExistence type="inferred from homology"/>
<comment type="similarity">
    <text evidence="1">Belongs to the ABC transporter superfamily.</text>
</comment>
<evidence type="ECO:0000256" key="1">
    <source>
        <dbReference type="ARBA" id="ARBA00005417"/>
    </source>
</evidence>
<comment type="caution">
    <text evidence="6">The sequence shown here is derived from an EMBL/GenBank/DDBJ whole genome shotgun (WGS) entry which is preliminary data.</text>
</comment>
<keyword evidence="7" id="KW-1185">Reference proteome</keyword>
<dbReference type="InterPro" id="IPR050153">
    <property type="entry name" value="Metal_Ion_Import_ABC"/>
</dbReference>
<dbReference type="InterPro" id="IPR003593">
    <property type="entry name" value="AAA+_ATPase"/>
</dbReference>
<evidence type="ECO:0000256" key="4">
    <source>
        <dbReference type="ARBA" id="ARBA00022840"/>
    </source>
</evidence>
<dbReference type="RefSeq" id="WP_191739559.1">
    <property type="nucleotide sequence ID" value="NZ_JACSQB010000042.1"/>
</dbReference>
<evidence type="ECO:0000259" key="5">
    <source>
        <dbReference type="PROSITE" id="PS50893"/>
    </source>
</evidence>
<sequence length="217" mass="24487">MIKINNLNFSYNNTKPYTIENLNLNIEKGSYVSIIGENGSGKTTLVKLILDILKPISGTISIESKNIGYVPQRIEGFNSQFPITVYEVLNIHRKILKISNKNIIDEALKAVNMEKYKDSLIGGLSGGQQQKIFIARAIMCHCDLLILDEPSTALDHKSINDLYKLIKHLNKSHNITILSIEHNIKIALDNSSHICSMDNGKGELYTVKEYMEKFHLN</sequence>
<organism evidence="6 7">
    <name type="scientific">Clostridium faecium</name>
    <dbReference type="NCBI Taxonomy" id="2762223"/>
    <lineage>
        <taxon>Bacteria</taxon>
        <taxon>Bacillati</taxon>
        <taxon>Bacillota</taxon>
        <taxon>Clostridia</taxon>
        <taxon>Eubacteriales</taxon>
        <taxon>Clostridiaceae</taxon>
        <taxon>Clostridium</taxon>
    </lineage>
</organism>
<dbReference type="Pfam" id="PF00005">
    <property type="entry name" value="ABC_tran"/>
    <property type="match status" value="1"/>
</dbReference>
<dbReference type="Proteomes" id="UP000627166">
    <property type="component" value="Unassembled WGS sequence"/>
</dbReference>
<dbReference type="InterPro" id="IPR017871">
    <property type="entry name" value="ABC_transporter-like_CS"/>
</dbReference>
<evidence type="ECO:0000256" key="2">
    <source>
        <dbReference type="ARBA" id="ARBA00022448"/>
    </source>
</evidence>
<keyword evidence="2" id="KW-0813">Transport</keyword>
<feature type="domain" description="ABC transporter" evidence="5">
    <location>
        <begin position="2"/>
        <end position="217"/>
    </location>
</feature>
<dbReference type="Gene3D" id="3.40.50.300">
    <property type="entry name" value="P-loop containing nucleotide triphosphate hydrolases"/>
    <property type="match status" value="1"/>
</dbReference>
<name>A0ABR8YR20_9CLOT</name>
<keyword evidence="3" id="KW-0547">Nucleotide-binding</keyword>
<accession>A0ABR8YR20</accession>
<evidence type="ECO:0000313" key="7">
    <source>
        <dbReference type="Proteomes" id="UP000627166"/>
    </source>
</evidence>
<gene>
    <name evidence="6" type="ORF">H9637_05945</name>
</gene>
<keyword evidence="4 6" id="KW-0067">ATP-binding</keyword>
<dbReference type="GO" id="GO:0005524">
    <property type="term" value="F:ATP binding"/>
    <property type="evidence" value="ECO:0007669"/>
    <property type="project" value="UniProtKB-KW"/>
</dbReference>
<evidence type="ECO:0000256" key="3">
    <source>
        <dbReference type="ARBA" id="ARBA00022741"/>
    </source>
</evidence>
<dbReference type="InterPro" id="IPR003439">
    <property type="entry name" value="ABC_transporter-like_ATP-bd"/>
</dbReference>